<keyword evidence="11" id="KW-1185">Reference proteome</keyword>
<organism evidence="10 11">
    <name type="scientific">Caldanaerovirga acetigignens</name>
    <dbReference type="NCBI Taxonomy" id="447595"/>
    <lineage>
        <taxon>Bacteria</taxon>
        <taxon>Bacillati</taxon>
        <taxon>Bacillota</taxon>
        <taxon>Clostridia</taxon>
        <taxon>Thermosediminibacterales</taxon>
        <taxon>Thermosediminibacteraceae</taxon>
        <taxon>Caldanaerovirga</taxon>
    </lineage>
</organism>
<dbReference type="Proteomes" id="UP000184375">
    <property type="component" value="Unassembled WGS sequence"/>
</dbReference>
<protein>
    <submittedName>
        <fullName evidence="10">Type IV pilus assembly protein PilC</fullName>
    </submittedName>
</protein>
<dbReference type="PANTHER" id="PTHR30012:SF0">
    <property type="entry name" value="TYPE II SECRETION SYSTEM PROTEIN F-RELATED"/>
    <property type="match status" value="1"/>
</dbReference>
<feature type="transmembrane region" description="Helical" evidence="8">
    <location>
        <begin position="211"/>
        <end position="234"/>
    </location>
</feature>
<keyword evidence="4" id="KW-0997">Cell inner membrane</keyword>
<feature type="domain" description="Type II secretion system protein GspF" evidence="9">
    <location>
        <begin position="272"/>
        <end position="393"/>
    </location>
</feature>
<dbReference type="PANTHER" id="PTHR30012">
    <property type="entry name" value="GENERAL SECRETION PATHWAY PROTEIN"/>
    <property type="match status" value="1"/>
</dbReference>
<keyword evidence="7 8" id="KW-0472">Membrane</keyword>
<feature type="transmembrane region" description="Helical" evidence="8">
    <location>
        <begin position="374"/>
        <end position="395"/>
    </location>
</feature>
<dbReference type="OrthoDB" id="9805682at2"/>
<comment type="subcellular location">
    <subcellularLocation>
        <location evidence="1">Cell inner membrane</location>
        <topology evidence="1">Multi-pass membrane protein</topology>
    </subcellularLocation>
</comment>
<evidence type="ECO:0000313" key="10">
    <source>
        <dbReference type="EMBL" id="SHM52062.1"/>
    </source>
</evidence>
<dbReference type="GO" id="GO:0005886">
    <property type="term" value="C:plasma membrane"/>
    <property type="evidence" value="ECO:0007669"/>
    <property type="project" value="UniProtKB-SubCell"/>
</dbReference>
<feature type="domain" description="Type II secretion system protein GspF" evidence="9">
    <location>
        <begin position="69"/>
        <end position="192"/>
    </location>
</feature>
<dbReference type="EMBL" id="FRCR01000006">
    <property type="protein sequence ID" value="SHM52062.1"/>
    <property type="molecule type" value="Genomic_DNA"/>
</dbReference>
<keyword evidence="6 8" id="KW-1133">Transmembrane helix</keyword>
<dbReference type="Gene3D" id="1.20.81.30">
    <property type="entry name" value="Type II secretion system (T2SS), domain F"/>
    <property type="match status" value="2"/>
</dbReference>
<dbReference type="InterPro" id="IPR042094">
    <property type="entry name" value="T2SS_GspF_sf"/>
</dbReference>
<gene>
    <name evidence="10" type="ORF">SAMN05660826_01247</name>
</gene>
<evidence type="ECO:0000256" key="5">
    <source>
        <dbReference type="ARBA" id="ARBA00022692"/>
    </source>
</evidence>
<dbReference type="InterPro" id="IPR003004">
    <property type="entry name" value="GspF/PilC"/>
</dbReference>
<keyword evidence="5 8" id="KW-0812">Transmembrane</keyword>
<dbReference type="FunFam" id="1.20.81.30:FF:000001">
    <property type="entry name" value="Type II secretion system protein F"/>
    <property type="match status" value="1"/>
</dbReference>
<evidence type="ECO:0000256" key="7">
    <source>
        <dbReference type="ARBA" id="ARBA00023136"/>
    </source>
</evidence>
<evidence type="ECO:0000256" key="3">
    <source>
        <dbReference type="ARBA" id="ARBA00022475"/>
    </source>
</evidence>
<dbReference type="STRING" id="447595.SAMN05660826_01247"/>
<evidence type="ECO:0000256" key="8">
    <source>
        <dbReference type="SAM" id="Phobius"/>
    </source>
</evidence>
<dbReference type="RefSeq" id="WP_073256257.1">
    <property type="nucleotide sequence ID" value="NZ_FRCR01000006.1"/>
</dbReference>
<proteinExistence type="inferred from homology"/>
<evidence type="ECO:0000256" key="1">
    <source>
        <dbReference type="ARBA" id="ARBA00004429"/>
    </source>
</evidence>
<evidence type="ECO:0000256" key="2">
    <source>
        <dbReference type="ARBA" id="ARBA00005745"/>
    </source>
</evidence>
<dbReference type="InterPro" id="IPR018076">
    <property type="entry name" value="T2SS_GspF_dom"/>
</dbReference>
<comment type="similarity">
    <text evidence="2">Belongs to the GSP F family.</text>
</comment>
<evidence type="ECO:0000256" key="6">
    <source>
        <dbReference type="ARBA" id="ARBA00022989"/>
    </source>
</evidence>
<keyword evidence="3" id="KW-1003">Cell membrane</keyword>
<feature type="transmembrane region" description="Helical" evidence="8">
    <location>
        <begin position="170"/>
        <end position="191"/>
    </location>
</feature>
<dbReference type="AlphaFoldDB" id="A0A1M7JG95"/>
<accession>A0A1M7JG95</accession>
<name>A0A1M7JG95_9FIRM</name>
<evidence type="ECO:0000313" key="11">
    <source>
        <dbReference type="Proteomes" id="UP000184375"/>
    </source>
</evidence>
<evidence type="ECO:0000256" key="4">
    <source>
        <dbReference type="ARBA" id="ARBA00022519"/>
    </source>
</evidence>
<dbReference type="PRINTS" id="PR00812">
    <property type="entry name" value="BCTERIALGSPF"/>
</dbReference>
<evidence type="ECO:0000259" key="9">
    <source>
        <dbReference type="Pfam" id="PF00482"/>
    </source>
</evidence>
<sequence length="401" mass="45035">MAVYYYRGKNLKGEILDGVYEAQSETDIVELLRKNGFYPIAIKKHPFYSFLYFLGGISLNKKYNELAFLCRQISGMLETGMPVIDCLAVLCQQSSHPGLARTLKKMMRDLNRGFTLSEAFKNQPGIFPDILVYAVETGEVSGKLEDVLKKLAVYFDTIAKYQQRFKTSMIYPTILGLISIAVCYFLSSTLIPLYSNMFEQAGIYLPLPTQIFIAIAVNSKGLAIILSLVVILILVIHQNYRKNLKLAYKVDIFLLNIPLLGLLIKNHNASNFCSILGILLSSGIPLIKAMEIAENHTNNCVFKLELQLARENIKKGETLANSLRTSSYPIFMLKMLQTGAESGKLDEILFKTAEYYDNEVNALQQRVLALAEPLAILIMSVIIGFAVISAVLPMFHMYTIF</sequence>
<reference evidence="11" key="1">
    <citation type="submission" date="2016-11" db="EMBL/GenBank/DDBJ databases">
        <authorList>
            <person name="Varghese N."/>
            <person name="Submissions S."/>
        </authorList>
    </citation>
    <scope>NUCLEOTIDE SEQUENCE [LARGE SCALE GENOMIC DNA]</scope>
    <source>
        <strain evidence="11">DSM 18802</strain>
    </source>
</reference>
<dbReference type="Pfam" id="PF00482">
    <property type="entry name" value="T2SSF"/>
    <property type="match status" value="2"/>
</dbReference>